<evidence type="ECO:0000313" key="1">
    <source>
        <dbReference type="EMBL" id="SAK54199.1"/>
    </source>
</evidence>
<sequence length="64" mass="7129">MTRKYIDCRECPSDVKCSVALSADTEDELMEAAVQHAVAVHQHTDSPELRSQLKTFFHEGTPPA</sequence>
<gene>
    <name evidence="1" type="ORF">AWB76_01934</name>
</gene>
<protein>
    <recommendedName>
        <fullName evidence="3">DUF1059 domain-containing protein</fullName>
    </recommendedName>
</protein>
<reference evidence="2" key="1">
    <citation type="submission" date="2016-01" db="EMBL/GenBank/DDBJ databases">
        <authorList>
            <person name="Peeters Charlotte."/>
        </authorList>
    </citation>
    <scope>NUCLEOTIDE SEQUENCE [LARGE SCALE GENOMIC DNA]</scope>
</reference>
<dbReference type="EMBL" id="FCOI02000005">
    <property type="protein sequence ID" value="SAK54199.1"/>
    <property type="molecule type" value="Genomic_DNA"/>
</dbReference>
<dbReference type="STRING" id="1777137.AWB76_01934"/>
<dbReference type="RefSeq" id="WP_061160157.1">
    <property type="nucleotide sequence ID" value="NZ_FCOI02000005.1"/>
</dbReference>
<name>A0A158A8Z6_9BURK</name>
<evidence type="ECO:0000313" key="2">
    <source>
        <dbReference type="Proteomes" id="UP000054624"/>
    </source>
</evidence>
<accession>A0A158A8Z6</accession>
<dbReference type="AlphaFoldDB" id="A0A158A8Z6"/>
<evidence type="ECO:0008006" key="3">
    <source>
        <dbReference type="Google" id="ProtNLM"/>
    </source>
</evidence>
<dbReference type="Proteomes" id="UP000054624">
    <property type="component" value="Unassembled WGS sequence"/>
</dbReference>
<keyword evidence="2" id="KW-1185">Reference proteome</keyword>
<dbReference type="InterPro" id="IPR009409">
    <property type="entry name" value="DUF1059"/>
</dbReference>
<organism evidence="1 2">
    <name type="scientific">Caballeronia temeraria</name>
    <dbReference type="NCBI Taxonomy" id="1777137"/>
    <lineage>
        <taxon>Bacteria</taxon>
        <taxon>Pseudomonadati</taxon>
        <taxon>Pseudomonadota</taxon>
        <taxon>Betaproteobacteria</taxon>
        <taxon>Burkholderiales</taxon>
        <taxon>Burkholderiaceae</taxon>
        <taxon>Caballeronia</taxon>
    </lineage>
</organism>
<proteinExistence type="predicted"/>
<dbReference type="OrthoDB" id="4560214at2"/>
<dbReference type="Pfam" id="PF06348">
    <property type="entry name" value="DUF1059"/>
    <property type="match status" value="1"/>
</dbReference>